<gene>
    <name evidence="1" type="ORF">DN752_00235</name>
</gene>
<dbReference type="EMBL" id="CP030041">
    <property type="protein sequence ID" value="AWW28693.1"/>
    <property type="molecule type" value="Genomic_DNA"/>
</dbReference>
<evidence type="ECO:0000313" key="2">
    <source>
        <dbReference type="Proteomes" id="UP000248688"/>
    </source>
</evidence>
<dbReference type="Proteomes" id="UP000248688">
    <property type="component" value="Chromosome"/>
</dbReference>
<accession>A0A2Z4IE27</accession>
<evidence type="ECO:0000313" key="1">
    <source>
        <dbReference type="EMBL" id="AWW28693.1"/>
    </source>
</evidence>
<proteinExistence type="predicted"/>
<reference evidence="1 2" key="1">
    <citation type="submission" date="2018-06" db="EMBL/GenBank/DDBJ databases">
        <title>Echinicola strongylocentroti sp. nov., isolated from a sea urchin Strongylocentrotus intermedius.</title>
        <authorList>
            <person name="Bae S.S."/>
        </authorList>
    </citation>
    <scope>NUCLEOTIDE SEQUENCE [LARGE SCALE GENOMIC DNA]</scope>
    <source>
        <strain evidence="1 2">MEBiC08714</strain>
    </source>
</reference>
<organism evidence="1 2">
    <name type="scientific">Echinicola strongylocentroti</name>
    <dbReference type="NCBI Taxonomy" id="1795355"/>
    <lineage>
        <taxon>Bacteria</taxon>
        <taxon>Pseudomonadati</taxon>
        <taxon>Bacteroidota</taxon>
        <taxon>Cytophagia</taxon>
        <taxon>Cytophagales</taxon>
        <taxon>Cyclobacteriaceae</taxon>
        <taxon>Echinicola</taxon>
    </lineage>
</organism>
<sequence>MFDSSDYPKALDEELFQSWLEQGREMKISYNYLLIIWNMMEEIYQPAYIEEREEWNEYERYPNNTGQDALVAVFDLYSESRVVLS</sequence>
<protein>
    <submittedName>
        <fullName evidence="1">Uncharacterized protein</fullName>
    </submittedName>
</protein>
<name>A0A2Z4IE27_9BACT</name>
<dbReference type="OrthoDB" id="826073at2"/>
<dbReference type="RefSeq" id="WP_112782115.1">
    <property type="nucleotide sequence ID" value="NZ_CP030041.1"/>
</dbReference>
<dbReference type="AlphaFoldDB" id="A0A2Z4IE27"/>
<keyword evidence="2" id="KW-1185">Reference proteome</keyword>
<dbReference type="KEGG" id="est:DN752_00235"/>